<reference evidence="2 3" key="1">
    <citation type="journal article" date="2019" name="Commun. Biol.">
        <title>The bagworm genome reveals a unique fibroin gene that provides high tensile strength.</title>
        <authorList>
            <person name="Kono N."/>
            <person name="Nakamura H."/>
            <person name="Ohtoshi R."/>
            <person name="Tomita M."/>
            <person name="Numata K."/>
            <person name="Arakawa K."/>
        </authorList>
    </citation>
    <scope>NUCLEOTIDE SEQUENCE [LARGE SCALE GENOMIC DNA]</scope>
</reference>
<sequence length="123" mass="13456">MLDISPLWCERSDESAPLILRLGHADFQENSLDGCVVPSFKQSNESSSTKERQENASSSLVSSLMCATTPPGLRTNSNALLTSSRPTKYQVQPRYAHATAPVLPQFIRYDATRASARVADAEL</sequence>
<dbReference type="EMBL" id="BGZK01000525">
    <property type="protein sequence ID" value="GBP48481.1"/>
    <property type="molecule type" value="Genomic_DNA"/>
</dbReference>
<evidence type="ECO:0000313" key="2">
    <source>
        <dbReference type="EMBL" id="GBP48481.1"/>
    </source>
</evidence>
<protein>
    <submittedName>
        <fullName evidence="2">Uncharacterized protein</fullName>
    </submittedName>
</protein>
<evidence type="ECO:0000256" key="1">
    <source>
        <dbReference type="SAM" id="MobiDB-lite"/>
    </source>
</evidence>
<proteinExistence type="predicted"/>
<keyword evidence="3" id="KW-1185">Reference proteome</keyword>
<gene>
    <name evidence="2" type="ORF">EVAR_16150_1</name>
</gene>
<accession>A0A4C1WBP7</accession>
<organism evidence="2 3">
    <name type="scientific">Eumeta variegata</name>
    <name type="common">Bagworm moth</name>
    <name type="synonym">Eumeta japonica</name>
    <dbReference type="NCBI Taxonomy" id="151549"/>
    <lineage>
        <taxon>Eukaryota</taxon>
        <taxon>Metazoa</taxon>
        <taxon>Ecdysozoa</taxon>
        <taxon>Arthropoda</taxon>
        <taxon>Hexapoda</taxon>
        <taxon>Insecta</taxon>
        <taxon>Pterygota</taxon>
        <taxon>Neoptera</taxon>
        <taxon>Endopterygota</taxon>
        <taxon>Lepidoptera</taxon>
        <taxon>Glossata</taxon>
        <taxon>Ditrysia</taxon>
        <taxon>Tineoidea</taxon>
        <taxon>Psychidae</taxon>
        <taxon>Oiketicinae</taxon>
        <taxon>Eumeta</taxon>
    </lineage>
</organism>
<feature type="region of interest" description="Disordered" evidence="1">
    <location>
        <begin position="41"/>
        <end position="61"/>
    </location>
</feature>
<name>A0A4C1WBP7_EUMVA</name>
<dbReference type="AlphaFoldDB" id="A0A4C1WBP7"/>
<evidence type="ECO:0000313" key="3">
    <source>
        <dbReference type="Proteomes" id="UP000299102"/>
    </source>
</evidence>
<comment type="caution">
    <text evidence="2">The sequence shown here is derived from an EMBL/GenBank/DDBJ whole genome shotgun (WGS) entry which is preliminary data.</text>
</comment>
<dbReference type="Proteomes" id="UP000299102">
    <property type="component" value="Unassembled WGS sequence"/>
</dbReference>